<keyword evidence="5" id="KW-0012">Acyltransferase</keyword>
<dbReference type="GO" id="GO:0044550">
    <property type="term" value="P:secondary metabolite biosynthetic process"/>
    <property type="evidence" value="ECO:0007669"/>
    <property type="project" value="TreeGrafter"/>
</dbReference>
<dbReference type="Gene3D" id="3.90.180.10">
    <property type="entry name" value="Medium-chain alcohol dehydrogenases, catalytic domain"/>
    <property type="match status" value="1"/>
</dbReference>
<dbReference type="InterPro" id="IPR013968">
    <property type="entry name" value="PKS_KR"/>
</dbReference>
<dbReference type="Pfam" id="PF23114">
    <property type="entry name" value="NAD-bd_HRPKS_sdrA"/>
    <property type="match status" value="1"/>
</dbReference>
<dbReference type="InterPro" id="IPR050091">
    <property type="entry name" value="PKS_NRPS_Biosynth_Enz"/>
</dbReference>
<dbReference type="SUPFAM" id="SSF50129">
    <property type="entry name" value="GroES-like"/>
    <property type="match status" value="1"/>
</dbReference>
<dbReference type="InterPro" id="IPR016036">
    <property type="entry name" value="Malonyl_transacylase_ACP-bd"/>
</dbReference>
<dbReference type="SMART" id="SM00826">
    <property type="entry name" value="PKS_DH"/>
    <property type="match status" value="1"/>
</dbReference>
<dbReference type="InterPro" id="IPR016035">
    <property type="entry name" value="Acyl_Trfase/lysoPLipase"/>
</dbReference>
<dbReference type="SMART" id="SM00829">
    <property type="entry name" value="PKS_ER"/>
    <property type="match status" value="1"/>
</dbReference>
<evidence type="ECO:0000256" key="7">
    <source>
        <dbReference type="SAM" id="MobiDB-lite"/>
    </source>
</evidence>
<dbReference type="InterPro" id="IPR020807">
    <property type="entry name" value="PKS_DH"/>
</dbReference>
<dbReference type="Pfam" id="PF00109">
    <property type="entry name" value="ketoacyl-synt"/>
    <property type="match status" value="1"/>
</dbReference>
<dbReference type="InterPro" id="IPR001227">
    <property type="entry name" value="Ac_transferase_dom_sf"/>
</dbReference>
<dbReference type="InterPro" id="IPR056501">
    <property type="entry name" value="NAD-bd_HRPKS_sdrA"/>
</dbReference>
<dbReference type="Gene3D" id="3.40.366.10">
    <property type="entry name" value="Malonyl-Coenzyme A Acyl Carrier Protein, domain 2"/>
    <property type="match status" value="1"/>
</dbReference>
<dbReference type="Gene3D" id="3.40.50.150">
    <property type="entry name" value="Vaccinia Virus protein VP39"/>
    <property type="match status" value="1"/>
</dbReference>
<dbReference type="CDD" id="cd05195">
    <property type="entry name" value="enoyl_red"/>
    <property type="match status" value="1"/>
</dbReference>
<dbReference type="InterPro" id="IPR016039">
    <property type="entry name" value="Thiolase-like"/>
</dbReference>
<proteinExistence type="predicted"/>
<dbReference type="PANTHER" id="PTHR43775">
    <property type="entry name" value="FATTY ACID SYNTHASE"/>
    <property type="match status" value="1"/>
</dbReference>
<dbReference type="InterPro" id="IPR049552">
    <property type="entry name" value="PKS_DH_N"/>
</dbReference>
<dbReference type="InterPro" id="IPR014030">
    <property type="entry name" value="Ketoacyl_synth_N"/>
</dbReference>
<keyword evidence="2" id="KW-0597">Phosphoprotein</keyword>
<feature type="active site" description="Proton acceptor; for dehydratase activity" evidence="6">
    <location>
        <position position="1015"/>
    </location>
</feature>
<feature type="region of interest" description="Disordered" evidence="7">
    <location>
        <begin position="1"/>
        <end position="20"/>
    </location>
</feature>
<dbReference type="Pfam" id="PF21089">
    <property type="entry name" value="PKS_DH_N"/>
    <property type="match status" value="1"/>
</dbReference>
<dbReference type="PROSITE" id="PS00606">
    <property type="entry name" value="KS3_1"/>
    <property type="match status" value="1"/>
</dbReference>
<dbReference type="InterPro" id="IPR057326">
    <property type="entry name" value="KR_dom"/>
</dbReference>
<evidence type="ECO:0000256" key="1">
    <source>
        <dbReference type="ARBA" id="ARBA00022450"/>
    </source>
</evidence>
<dbReference type="CDD" id="cd00833">
    <property type="entry name" value="PKS"/>
    <property type="match status" value="1"/>
</dbReference>
<dbReference type="GO" id="GO:0004315">
    <property type="term" value="F:3-oxoacyl-[acyl-carrier-protein] synthase activity"/>
    <property type="evidence" value="ECO:0007669"/>
    <property type="project" value="InterPro"/>
</dbReference>
<evidence type="ECO:0000256" key="3">
    <source>
        <dbReference type="ARBA" id="ARBA00022679"/>
    </source>
</evidence>
<dbReference type="SUPFAM" id="SSF53335">
    <property type="entry name" value="S-adenosyl-L-methionine-dependent methyltransferases"/>
    <property type="match status" value="1"/>
</dbReference>
<dbReference type="Pfam" id="PF08659">
    <property type="entry name" value="KR"/>
    <property type="match status" value="1"/>
</dbReference>
<dbReference type="Gene3D" id="3.10.129.110">
    <property type="entry name" value="Polyketide synthase dehydratase"/>
    <property type="match status" value="1"/>
</dbReference>
<dbReference type="InterPro" id="IPR018201">
    <property type="entry name" value="Ketoacyl_synth_AS"/>
</dbReference>
<dbReference type="Gene3D" id="3.40.47.10">
    <property type="match status" value="1"/>
</dbReference>
<dbReference type="InterPro" id="IPR032821">
    <property type="entry name" value="PKS_assoc"/>
</dbReference>
<evidence type="ECO:0000256" key="4">
    <source>
        <dbReference type="ARBA" id="ARBA00023268"/>
    </source>
</evidence>
<dbReference type="SUPFAM" id="SSF51735">
    <property type="entry name" value="NAD(P)-binding Rossmann-fold domains"/>
    <property type="match status" value="2"/>
</dbReference>
<feature type="region of interest" description="N-terminal hotdog fold" evidence="6">
    <location>
        <begin position="983"/>
        <end position="1121"/>
    </location>
</feature>
<dbReference type="Pfam" id="PF08240">
    <property type="entry name" value="ADH_N"/>
    <property type="match status" value="1"/>
</dbReference>
<dbReference type="Pfam" id="PF02801">
    <property type="entry name" value="Ketoacyl-synt_C"/>
    <property type="match status" value="1"/>
</dbReference>
<dbReference type="PROSITE" id="PS52004">
    <property type="entry name" value="KS3_2"/>
    <property type="match status" value="1"/>
</dbReference>
<evidence type="ECO:0000259" key="8">
    <source>
        <dbReference type="PROSITE" id="PS52004"/>
    </source>
</evidence>
<keyword evidence="3" id="KW-0808">Transferase</keyword>
<feature type="active site" description="Proton donor; for dehydratase activity" evidence="6">
    <location>
        <position position="1197"/>
    </location>
</feature>
<dbReference type="SUPFAM" id="SSF55048">
    <property type="entry name" value="Probable ACP-binding domain of malonyl-CoA ACP transacylase"/>
    <property type="match status" value="1"/>
</dbReference>
<dbReference type="InterPro" id="IPR049900">
    <property type="entry name" value="PKS_mFAS_DH"/>
</dbReference>
<dbReference type="EMBL" id="GU477350">
    <property type="protein sequence ID" value="ADF28670.1"/>
    <property type="molecule type" value="Genomic_DNA"/>
</dbReference>
<keyword evidence="4" id="KW-0511">Multifunctional enzyme</keyword>
<dbReference type="InterPro" id="IPR020843">
    <property type="entry name" value="ER"/>
</dbReference>
<evidence type="ECO:0000256" key="5">
    <source>
        <dbReference type="ARBA" id="ARBA00023315"/>
    </source>
</evidence>
<dbReference type="Pfam" id="PF14765">
    <property type="entry name" value="PS-DH"/>
    <property type="match status" value="1"/>
</dbReference>
<dbReference type="SMART" id="SM00822">
    <property type="entry name" value="PKS_KR"/>
    <property type="match status" value="1"/>
</dbReference>
<evidence type="ECO:0000256" key="6">
    <source>
        <dbReference type="PROSITE-ProRule" id="PRU01363"/>
    </source>
</evidence>
<dbReference type="Gene3D" id="3.40.50.720">
    <property type="entry name" value="NAD(P)-binding Rossmann-like Domain"/>
    <property type="match status" value="2"/>
</dbReference>
<dbReference type="InterPro" id="IPR029063">
    <property type="entry name" value="SAM-dependent_MTases_sf"/>
</dbReference>
<keyword evidence="1" id="KW-0596">Phosphopantetheine</keyword>
<dbReference type="InterPro" id="IPR013154">
    <property type="entry name" value="ADH-like_N"/>
</dbReference>
<dbReference type="PANTHER" id="PTHR43775:SF50">
    <property type="entry name" value="HIGHLY REDUCING POLYKETIDE SYNTHASE SRDA"/>
    <property type="match status" value="1"/>
</dbReference>
<feature type="domain" description="Ketosynthase family 3 (KS3)" evidence="8">
    <location>
        <begin position="49"/>
        <end position="480"/>
    </location>
</feature>
<evidence type="ECO:0000259" key="9">
    <source>
        <dbReference type="PROSITE" id="PS52019"/>
    </source>
</evidence>
<dbReference type="InterPro" id="IPR020841">
    <property type="entry name" value="PKS_Beta-ketoAc_synthase_dom"/>
</dbReference>
<dbReference type="InterPro" id="IPR049551">
    <property type="entry name" value="PKS_DH_C"/>
</dbReference>
<dbReference type="SMART" id="SM00825">
    <property type="entry name" value="PKS_KS"/>
    <property type="match status" value="1"/>
</dbReference>
<dbReference type="InterPro" id="IPR042104">
    <property type="entry name" value="PKS_dehydratase_sf"/>
</dbReference>
<dbReference type="GO" id="GO:0006633">
    <property type="term" value="P:fatty acid biosynthetic process"/>
    <property type="evidence" value="ECO:0007669"/>
    <property type="project" value="InterPro"/>
</dbReference>
<protein>
    <submittedName>
        <fullName evidence="10">Reducing type I polyketide synthase</fullName>
    </submittedName>
</protein>
<dbReference type="SUPFAM" id="SSF53901">
    <property type="entry name" value="Thiolase-like"/>
    <property type="match status" value="1"/>
</dbReference>
<dbReference type="SMART" id="SM00827">
    <property type="entry name" value="PKS_AT"/>
    <property type="match status" value="1"/>
</dbReference>
<dbReference type="Pfam" id="PF00698">
    <property type="entry name" value="Acyl_transf_1"/>
    <property type="match status" value="1"/>
</dbReference>
<gene>
    <name evidence="10" type="primary">PKS3</name>
</gene>
<dbReference type="Pfam" id="PF16197">
    <property type="entry name" value="KAsynt_C_assoc"/>
    <property type="match status" value="1"/>
</dbReference>
<accession>D5K993</accession>
<feature type="region of interest" description="C-terminal hotdog fold" evidence="6">
    <location>
        <begin position="1132"/>
        <end position="1287"/>
    </location>
</feature>
<dbReference type="InterPro" id="IPR036291">
    <property type="entry name" value="NAD(P)-bd_dom_sf"/>
</dbReference>
<dbReference type="GO" id="GO:0016491">
    <property type="term" value="F:oxidoreductase activity"/>
    <property type="evidence" value="ECO:0007669"/>
    <property type="project" value="InterPro"/>
</dbReference>
<feature type="domain" description="PKS/mFAS DH" evidence="9">
    <location>
        <begin position="983"/>
        <end position="1287"/>
    </location>
</feature>
<evidence type="ECO:0000313" key="10">
    <source>
        <dbReference type="EMBL" id="ADF28670.1"/>
    </source>
</evidence>
<dbReference type="SUPFAM" id="SSF52151">
    <property type="entry name" value="FabD/lysophospholipase-like"/>
    <property type="match status" value="1"/>
</dbReference>
<dbReference type="InterPro" id="IPR014043">
    <property type="entry name" value="Acyl_transferase_dom"/>
</dbReference>
<reference evidence="10" key="1">
    <citation type="submission" date="2010-01" db="EMBL/GenBank/DDBJ databases">
        <title>Diversity of type I polyketide synthase genes in the lichen Peltigera membranacea.</title>
        <authorList>
            <person name="Gagunashvili A.N."/>
            <person name="Andresson O.S."/>
        </authorList>
    </citation>
    <scope>NUCLEOTIDE SEQUENCE</scope>
</reference>
<dbReference type="PROSITE" id="PS52019">
    <property type="entry name" value="PKS_MFAS_DH"/>
    <property type="match status" value="1"/>
</dbReference>
<name>D5K993_9LECA</name>
<organism evidence="10">
    <name type="scientific">Peltigera membranacea</name>
    <dbReference type="NCBI Taxonomy" id="161997"/>
    <lineage>
        <taxon>Eukaryota</taxon>
        <taxon>Fungi</taxon>
        <taxon>Dikarya</taxon>
        <taxon>Ascomycota</taxon>
        <taxon>Pezizomycotina</taxon>
        <taxon>Lecanoromycetes</taxon>
        <taxon>OSLEUM clade</taxon>
        <taxon>Lecanoromycetidae</taxon>
        <taxon>Peltigerales</taxon>
        <taxon>Peltigerineae</taxon>
        <taxon>Peltigeraceae</taxon>
        <taxon>Peltigera</taxon>
    </lineage>
</organism>
<sequence length="2392" mass="262136">MPALIREPFPGSPGHSSDISDSHVLAIEDSQYPAQSFNDYSEKPLREQLEAIAVVGMGCRLPGDISCPQKFWEMMMNKSSGQSPKVPSSRFNIDAHFHKNNDRPGSFNVRGGYFLNSNLQEFDPTLFGVSPIEALWMDPQQRKLLEVVYEAFESGGVPLNILSGSKVGCFVGSFTSDFQQMSMKEPDFRHSYAITGVDPGIISNRINYVFNLTGPSSTVNTACSSSLYALHEACNALRNKECSGAVVGGTNLVLTVDQHMNTAKIGVLSPTSTCHTFDERADGYGRADGIAAVYLKRLRDAVKDGDPIRAVIRSSAVNSNGKTSFVGISHPSLEGQEAVIRDAYRCGGNLDPRLTGYFECHGTGTPVGDPLEVQALANAMNGEKQPGQEPLWIGAVKPNIGHSEAASGLSAVIKAVLALERGIIPPTRGVIKLNSKIAWNDWKIRVVTEPTPFPENIPVKRVSVNSFGYGGTNAHVIIEGADSLLAFEQTYRDSAKRINKTPRGAFNRNRPFLLLFSAHDKVTLKNNIAAYGTIAHRYHLHDLSYTLANRRTNLQYRGFTVASHTNLEKCFKDDAEAFTIAEKKKAPTLGFVFTGQGAQWAMMGSKLMAYYPSFLKSIRALDRSLESLPDCPDWTLEDLLLEGEDKSCINKAEFSQPLCTAIQIAIVQLLELWGIRPVVTVGHSSGEIGAAFAAGLISATEAMIVAYYRGKVVGDVDIDGAMIAVGVGVGDVEPYIEDMSGKVIVACHNSPASITLSGDADAIAIVKTRLDVQKIFVRYVKTGNKAYHSHHMKLVTAKYTELLQVARVGLNLDPPHPRDVIMISSVNGSKICSELPNGDHYWSENLCSPVLFSQAIQTIATDSQFTNVDLLIEIGPHSALSGPIRQICASFGFEKIGYLPTLIRNTDSALQLLKLAGELFLQDYPLDTERITSIEEPLSGGKIRISKGSVIVDLPTYQWNYAKDFWAEPRRSREHRAPRHPRHDILGAIVNGLSKSEPVWRNLLRTRDVPWLHHHLLGGEAVFPAAGYFAMAIEALTQLHENSLSPTKIEGYVLRNVWIKAALVTPDNDTGIEVLCSLRPSIFDETATTDAWWDFNISSISESGHGTDHVAGSIAINVRPRAQIPKRVPNFPQRASGKAWNQALREVGFDYGPTFQDMTDIRFDGKFYGAACKTAIKSSCGIMEDESRYVLHPSTVDSCLQLIIVSIYAGRLNDMTCGAVPIQVDEVAIWVPTAEHRINNHGDVFSWTEERGVRSFVTDSQLTASDGELLLDITNMRCTAYEAAIPQRLDNKISSQPYGEMVWMCDIDSLDLSGDLGVMDVVRLVELAVFKKPELKVIEVGSKHAIRILSKWEHLDYTCIVASEEAVEELSSSLQKWKNARAQGFDISQSLDGETANEGSVDLAIATVGLLNISILASIRRLLKSGGHAILETVGELSLNILRDAGFSGTNSVVTVENTILSLCTAAPSFNAEDAKKVPYEIQLIYRKEPACVLTGLKNEFQVLGWQTTISSLENHQSQVGEHVIMLADFEGPLLATLEEKELAAIQEITSAASNLLWVSCGGLLTGKLPEYAMTVGLARSVSSEQNSLNFTFLDFDLENTSNGRVLNIITTTAQRQRMKLESRESDYYVSNGLVYITRLAPNGDINRLHAFDKEETNPTAFESSIPLIGKIQSGKVVFEADMLEEVELKPSHVEVKVFVAGLNKEDTLVITGSDYPNSFSHEICGVIRRVGELVVGLEVGDHVFGFSFSKFATIQRVPADLVQKIGVGEDMLSLVALPMAYSTALYGLKDLAQLEEKETVLILSGTGVPGLAAIKISQLMGAIPFVAVCNMAEATMIMVDYGLDERQILVTSDLPIISQLKESNGGRSPDVVFSSGSVDANVSRKCWRYIAPFGRFVDSGRKNVLKRSHLDTFPLHRGAIYLSFDILDLYRWKPQVMGNLLRRTVALYRQKLITSPRPVTIKRLGEIDSAVASFSDHFAAGKILISYEPSDTPLNVLKVRPSLRLRSDATYLLVGCLGGLGRSLTSWMMKKGARRFAFLSRSGTDSKQAASLVNSIEAKGVVVQVIRGDASIMEDVERAVNVIPTEHPVCGVVQAAMVLKDGLFRSMSYSNWSASTRPKVQGTINLHKALANAPLDFFIMTSSVSGILGTPGQSNYAAANTFIDSFARHRVWKGQKATSLILSMVLGVGYVAEHAELEETIKSKGIYGIDEEHLLQSFEVSLVLQGSKRSADHIVLGMNPARLQNSVIKSSATDAFWIDNARFKIINYILKSGRRGGDGRGSDKTMLSTIRSAGTQVEAVKLVSDYFVEKLSRALLVASCDFEPDVKPIADYGLNSMIGADIRNWIFKELGLDISFQKLLGPSFTIARFANEVWMNNERLKNDAKIIPQVL</sequence>
<evidence type="ECO:0000256" key="2">
    <source>
        <dbReference type="ARBA" id="ARBA00022553"/>
    </source>
</evidence>
<dbReference type="GO" id="GO:0004312">
    <property type="term" value="F:fatty acid synthase activity"/>
    <property type="evidence" value="ECO:0007669"/>
    <property type="project" value="TreeGrafter"/>
</dbReference>
<dbReference type="InterPro" id="IPR014031">
    <property type="entry name" value="Ketoacyl_synth_C"/>
</dbReference>
<dbReference type="InterPro" id="IPR011032">
    <property type="entry name" value="GroES-like_sf"/>
</dbReference>